<comment type="caution">
    <text evidence="1">The sequence shown here is derived from an EMBL/GenBank/DDBJ whole genome shotgun (WGS) entry which is preliminary data.</text>
</comment>
<proteinExistence type="predicted"/>
<dbReference type="Gene3D" id="3.40.50.300">
    <property type="entry name" value="P-loop containing nucleotide triphosphate hydrolases"/>
    <property type="match status" value="1"/>
</dbReference>
<sequence>MNTQERVVPVLNIIGPVGIGKSSTAEAISEILGHDYTLPHAVVDLDYVRHAYPAPREDPFNMELGFKNLAAVWNNYRSIGAKCLIIPSVMESREHLDKLRMSVPGADLFVVRLVASLEVNHARIRGREKTIDSLNWHLQRSTQLNKELAQKKLEHVIVDTESKLPSDIGREIIRKWGIVEWHGSTFAQEEE</sequence>
<evidence type="ECO:0000313" key="1">
    <source>
        <dbReference type="EMBL" id="MBW7452892.1"/>
    </source>
</evidence>
<dbReference type="Proteomes" id="UP001519887">
    <property type="component" value="Unassembled WGS sequence"/>
</dbReference>
<name>A0ABS7BW66_9BACL</name>
<dbReference type="InterPro" id="IPR027417">
    <property type="entry name" value="P-loop_NTPase"/>
</dbReference>
<protein>
    <recommendedName>
        <fullName evidence="3">AAA family ATPase</fullName>
    </recommendedName>
</protein>
<evidence type="ECO:0000313" key="2">
    <source>
        <dbReference type="Proteomes" id="UP001519887"/>
    </source>
</evidence>
<gene>
    <name evidence="1" type="ORF">K0U00_02395</name>
</gene>
<dbReference type="RefSeq" id="WP_210046782.1">
    <property type="nucleotide sequence ID" value="NZ_JBHLVU010000039.1"/>
</dbReference>
<reference evidence="1 2" key="1">
    <citation type="submission" date="2021-07" db="EMBL/GenBank/DDBJ databases">
        <title>Paenibacillus radiodurans sp. nov., isolated from the southeastern edge of Tengger Desert.</title>
        <authorList>
            <person name="Zhang G."/>
        </authorList>
    </citation>
    <scope>NUCLEOTIDE SEQUENCE [LARGE SCALE GENOMIC DNA]</scope>
    <source>
        <strain evidence="1 2">CCM 7311</strain>
    </source>
</reference>
<dbReference type="EMBL" id="JAHZIK010000024">
    <property type="protein sequence ID" value="MBW7452892.1"/>
    <property type="molecule type" value="Genomic_DNA"/>
</dbReference>
<keyword evidence="2" id="KW-1185">Reference proteome</keyword>
<organism evidence="1 2">
    <name type="scientific">Paenibacillus sepulcri</name>
    <dbReference type="NCBI Taxonomy" id="359917"/>
    <lineage>
        <taxon>Bacteria</taxon>
        <taxon>Bacillati</taxon>
        <taxon>Bacillota</taxon>
        <taxon>Bacilli</taxon>
        <taxon>Bacillales</taxon>
        <taxon>Paenibacillaceae</taxon>
        <taxon>Paenibacillus</taxon>
    </lineage>
</organism>
<dbReference type="SUPFAM" id="SSF52540">
    <property type="entry name" value="P-loop containing nucleoside triphosphate hydrolases"/>
    <property type="match status" value="1"/>
</dbReference>
<accession>A0ABS7BW66</accession>
<evidence type="ECO:0008006" key="3">
    <source>
        <dbReference type="Google" id="ProtNLM"/>
    </source>
</evidence>